<dbReference type="AlphaFoldDB" id="A0A8J5I4G9"/>
<comment type="caution">
    <text evidence="2">The sequence shown here is derived from an EMBL/GenBank/DDBJ whole genome shotgun (WGS) entry which is preliminary data.</text>
</comment>
<feature type="compositionally biased region" description="Acidic residues" evidence="1">
    <location>
        <begin position="172"/>
        <end position="183"/>
    </location>
</feature>
<feature type="non-terminal residue" evidence="2">
    <location>
        <position position="1"/>
    </location>
</feature>
<name>A0A8J5I4G9_9STRA</name>
<sequence length="209" mass="22808">MAMSHRKIFEPGAAEAHLRAHLEDKTKQPDAEPALRANIEFWTRLRAILAANEGSYGLEALANLALALMDEDSRGQAVLEAVVLILSSPVLLHVGQAQASEIFQENGMYTVRPPSRSITFEPLRSLPTSSEGLGLGCTPESDEVRTDPNEDLLFCYADDDKSQGDENHEDQKDDDDPGEVDDSTDQKAPLRESKSDTIDLSEADQGTTA</sequence>
<evidence type="ECO:0000313" key="2">
    <source>
        <dbReference type="EMBL" id="KAG6946032.1"/>
    </source>
</evidence>
<accession>A0A8J5I4G9</accession>
<organism evidence="2 3">
    <name type="scientific">Phytophthora aleatoria</name>
    <dbReference type="NCBI Taxonomy" id="2496075"/>
    <lineage>
        <taxon>Eukaryota</taxon>
        <taxon>Sar</taxon>
        <taxon>Stramenopiles</taxon>
        <taxon>Oomycota</taxon>
        <taxon>Peronosporomycetes</taxon>
        <taxon>Peronosporales</taxon>
        <taxon>Peronosporaceae</taxon>
        <taxon>Phytophthora</taxon>
    </lineage>
</organism>
<protein>
    <submittedName>
        <fullName evidence="2">Uncharacterized protein</fullName>
    </submittedName>
</protein>
<proteinExistence type="predicted"/>
<feature type="compositionally biased region" description="Basic and acidic residues" evidence="1">
    <location>
        <begin position="158"/>
        <end position="171"/>
    </location>
</feature>
<dbReference type="EMBL" id="JAENGY010001965">
    <property type="protein sequence ID" value="KAG6946032.1"/>
    <property type="molecule type" value="Genomic_DNA"/>
</dbReference>
<reference evidence="2" key="1">
    <citation type="submission" date="2021-01" db="EMBL/GenBank/DDBJ databases">
        <title>Phytophthora aleatoria, a newly-described species from Pinus radiata is distinct from Phytophthora cactorum isolates based on comparative genomics.</title>
        <authorList>
            <person name="Mcdougal R."/>
            <person name="Panda P."/>
            <person name="Williams N."/>
            <person name="Studholme D.J."/>
        </authorList>
    </citation>
    <scope>NUCLEOTIDE SEQUENCE</scope>
    <source>
        <strain evidence="2">NZFS 4037</strain>
    </source>
</reference>
<keyword evidence="3" id="KW-1185">Reference proteome</keyword>
<feature type="compositionally biased region" description="Basic and acidic residues" evidence="1">
    <location>
        <begin position="184"/>
        <end position="197"/>
    </location>
</feature>
<evidence type="ECO:0000256" key="1">
    <source>
        <dbReference type="SAM" id="MobiDB-lite"/>
    </source>
</evidence>
<evidence type="ECO:0000313" key="3">
    <source>
        <dbReference type="Proteomes" id="UP000709295"/>
    </source>
</evidence>
<gene>
    <name evidence="2" type="ORF">JG688_00016248</name>
</gene>
<dbReference type="Proteomes" id="UP000709295">
    <property type="component" value="Unassembled WGS sequence"/>
</dbReference>
<feature type="region of interest" description="Disordered" evidence="1">
    <location>
        <begin position="154"/>
        <end position="209"/>
    </location>
</feature>